<evidence type="ECO:0000313" key="7">
    <source>
        <dbReference type="Proteomes" id="UP000449249"/>
    </source>
</evidence>
<dbReference type="EMBL" id="JAAIOD010000001">
    <property type="protein sequence ID" value="NSE56706.1"/>
    <property type="molecule type" value="Genomic_DNA"/>
</dbReference>
<dbReference type="Proteomes" id="UP000449249">
    <property type="component" value="Unassembled WGS sequence"/>
</dbReference>
<evidence type="ECO:0000313" key="4">
    <source>
        <dbReference type="EMBL" id="NSE56706.1"/>
    </source>
</evidence>
<proteinExistence type="predicted"/>
<evidence type="ECO:0000313" key="2">
    <source>
        <dbReference type="EMBL" id="CUO98857.1"/>
    </source>
</evidence>
<dbReference type="EMBL" id="CYXO01000028">
    <property type="protein sequence ID" value="CUN26207.1"/>
    <property type="molecule type" value="Genomic_DNA"/>
</dbReference>
<dbReference type="OrthoDB" id="9868504at2"/>
<accession>A0A174JLY3</accession>
<evidence type="ECO:0000313" key="1">
    <source>
        <dbReference type="EMBL" id="CUN26207.1"/>
    </source>
</evidence>
<reference evidence="4" key="3">
    <citation type="journal article" date="2020" name="Cell Host Microbe">
        <title>Functional and Genomic Variation between Human-Derived Isolates of Lachnospiraceae Reveals Inter- and Intra-Species Diversity.</title>
        <authorList>
            <person name="Sorbara M.T."/>
            <person name="Littmann E.R."/>
            <person name="Fontana E."/>
            <person name="Moody T.U."/>
            <person name="Kohout C.E."/>
            <person name="Gjonbalaj M."/>
            <person name="Eaton V."/>
            <person name="Seok R."/>
            <person name="Leiner I.M."/>
            <person name="Pamer E.G."/>
        </authorList>
    </citation>
    <scope>NUCLEOTIDE SEQUENCE</scope>
    <source>
        <strain evidence="4">MSK.10.16</strain>
    </source>
</reference>
<reference evidence="3 7" key="2">
    <citation type="journal article" date="2019" name="Nat. Med.">
        <title>A library of human gut bacterial isolates paired with longitudinal multiomics data enables mechanistic microbiome research.</title>
        <authorList>
            <person name="Poyet M."/>
            <person name="Groussin M."/>
            <person name="Gibbons S.M."/>
            <person name="Avila-Pacheco J."/>
            <person name="Jiang X."/>
            <person name="Kearney S.M."/>
            <person name="Perrotta A.R."/>
            <person name="Berdy B."/>
            <person name="Zhao S."/>
            <person name="Lieberman T.D."/>
            <person name="Swanson P.K."/>
            <person name="Smith M."/>
            <person name="Roesemann S."/>
            <person name="Alexander J.E."/>
            <person name="Rich S.A."/>
            <person name="Livny J."/>
            <person name="Vlamakis H."/>
            <person name="Clish C."/>
            <person name="Bullock K."/>
            <person name="Deik A."/>
            <person name="Scott J."/>
            <person name="Pierce K.A."/>
            <person name="Xavier R.J."/>
            <person name="Alm E.J."/>
        </authorList>
    </citation>
    <scope>NUCLEOTIDE SEQUENCE [LARGE SCALE GENOMIC DNA]</scope>
    <source>
        <strain evidence="3 7">BIOML-A1</strain>
    </source>
</reference>
<gene>
    <name evidence="2" type="ORF">ERS852526_00163</name>
    <name evidence="1" type="ORF">ERS852573_02971</name>
    <name evidence="4" type="ORF">G4332_00955</name>
    <name evidence="3" type="ORF">GT576_05015</name>
</gene>
<dbReference type="EMBL" id="WWSH01000003">
    <property type="protein sequence ID" value="MZK09707.1"/>
    <property type="molecule type" value="Genomic_DNA"/>
</dbReference>
<reference evidence="5 6" key="1">
    <citation type="submission" date="2015-09" db="EMBL/GenBank/DDBJ databases">
        <authorList>
            <consortium name="Pathogen Informatics"/>
        </authorList>
    </citation>
    <scope>NUCLEOTIDE SEQUENCE [LARGE SCALE GENOMIC DNA]</scope>
    <source>
        <strain evidence="2 5">2789STDY5834914</strain>
        <strain evidence="1 6">2789STDY5834961</strain>
    </source>
</reference>
<evidence type="ECO:0000313" key="5">
    <source>
        <dbReference type="Proteomes" id="UP000095485"/>
    </source>
</evidence>
<reference evidence="4" key="4">
    <citation type="submission" date="2020-02" db="EMBL/GenBank/DDBJ databases">
        <authorList>
            <person name="Littmann E."/>
            <person name="Sorbara M."/>
        </authorList>
    </citation>
    <scope>NUCLEOTIDE SEQUENCE</scope>
    <source>
        <strain evidence="4">MSK.10.16</strain>
    </source>
</reference>
<evidence type="ECO:0000313" key="3">
    <source>
        <dbReference type="EMBL" id="MZK09707.1"/>
    </source>
</evidence>
<organism evidence="2 5">
    <name type="scientific">Dorea longicatena</name>
    <dbReference type="NCBI Taxonomy" id="88431"/>
    <lineage>
        <taxon>Bacteria</taxon>
        <taxon>Bacillati</taxon>
        <taxon>Bacillota</taxon>
        <taxon>Clostridia</taxon>
        <taxon>Lachnospirales</taxon>
        <taxon>Lachnospiraceae</taxon>
        <taxon>Dorea</taxon>
    </lineage>
</organism>
<dbReference type="AlphaFoldDB" id="A0A174JLY3"/>
<dbReference type="RefSeq" id="WP_155515175.1">
    <property type="nucleotide sequence ID" value="NZ_CYXO01000028.1"/>
</dbReference>
<evidence type="ECO:0000313" key="6">
    <source>
        <dbReference type="Proteomes" id="UP000095597"/>
    </source>
</evidence>
<dbReference type="Proteomes" id="UP000095597">
    <property type="component" value="Unassembled WGS sequence"/>
</dbReference>
<dbReference type="Proteomes" id="UP000724058">
    <property type="component" value="Unassembled WGS sequence"/>
</dbReference>
<protein>
    <submittedName>
        <fullName evidence="2">Uncharacterized protein</fullName>
    </submittedName>
</protein>
<sequence length="50" mass="5773">MKHIFILRLIRKEDGSLISERDMDTMAEKDKDEAVNELNGNSVGYLGYQK</sequence>
<dbReference type="Proteomes" id="UP000095485">
    <property type="component" value="Unassembled WGS sequence"/>
</dbReference>
<name>A0A174JLY3_9FIRM</name>
<dbReference type="GeneID" id="96227475"/>
<dbReference type="EMBL" id="CZAY01000001">
    <property type="protein sequence ID" value="CUO98857.1"/>
    <property type="molecule type" value="Genomic_DNA"/>
</dbReference>